<dbReference type="InterPro" id="IPR001239">
    <property type="entry name" value="Prot_inh_Kazal-m"/>
</dbReference>
<dbReference type="PANTHER" id="PTHR47499:SF1">
    <property type="entry name" value="SERINE PROTEASE INHIBITOR KAZAL-TYPE 7"/>
    <property type="match status" value="1"/>
</dbReference>
<feature type="domain" description="Kazal-like" evidence="6">
    <location>
        <begin position="6"/>
        <end position="59"/>
    </location>
</feature>
<dbReference type="PRINTS" id="PR00290">
    <property type="entry name" value="KAZALINHBTR"/>
</dbReference>
<dbReference type="Ensembl" id="ENSVKKT00000019452.1">
    <property type="protein sequence ID" value="ENSVKKP00000018984.1"/>
    <property type="gene ID" value="ENSVKKG00000012905.1"/>
</dbReference>
<dbReference type="PROSITE" id="PS51465">
    <property type="entry name" value="KAZAL_2"/>
    <property type="match status" value="2"/>
</dbReference>
<dbReference type="SUPFAM" id="SSF100895">
    <property type="entry name" value="Kazal-type serine protease inhibitors"/>
    <property type="match status" value="2"/>
</dbReference>
<name>A0A8D2LAC6_VARKO</name>
<dbReference type="Pfam" id="PF00050">
    <property type="entry name" value="Kazal_1"/>
    <property type="match status" value="2"/>
</dbReference>
<evidence type="ECO:0000256" key="5">
    <source>
        <dbReference type="ARBA" id="ARBA00023157"/>
    </source>
</evidence>
<dbReference type="InterPro" id="IPR050159">
    <property type="entry name" value="Kazal-type_SerProtInhib"/>
</dbReference>
<keyword evidence="8" id="KW-1185">Reference proteome</keyword>
<dbReference type="PANTHER" id="PTHR47499">
    <property type="entry name" value="SERINE PROTEASE INHIBITOR KAZAL-TYPE 7 SPINK7"/>
    <property type="match status" value="1"/>
</dbReference>
<evidence type="ECO:0000256" key="3">
    <source>
        <dbReference type="ARBA" id="ARBA00022690"/>
    </source>
</evidence>
<reference evidence="7" key="2">
    <citation type="submission" date="2025-09" db="UniProtKB">
        <authorList>
            <consortium name="Ensembl"/>
        </authorList>
    </citation>
    <scope>IDENTIFICATION</scope>
</reference>
<evidence type="ECO:0000313" key="8">
    <source>
        <dbReference type="Proteomes" id="UP000694545"/>
    </source>
</evidence>
<reference evidence="7" key="1">
    <citation type="submission" date="2025-08" db="UniProtKB">
        <authorList>
            <consortium name="Ensembl"/>
        </authorList>
    </citation>
    <scope>IDENTIFICATION</scope>
</reference>
<evidence type="ECO:0000259" key="6">
    <source>
        <dbReference type="PROSITE" id="PS51465"/>
    </source>
</evidence>
<dbReference type="Proteomes" id="UP000694545">
    <property type="component" value="Unplaced"/>
</dbReference>
<dbReference type="SMART" id="SM00280">
    <property type="entry name" value="KAZAL"/>
    <property type="match status" value="2"/>
</dbReference>
<evidence type="ECO:0000256" key="4">
    <source>
        <dbReference type="ARBA" id="ARBA00022900"/>
    </source>
</evidence>
<feature type="domain" description="Kazal-like" evidence="6">
    <location>
        <begin position="60"/>
        <end position="103"/>
    </location>
</feature>
<accession>A0A8D2LAC6</accession>
<proteinExistence type="predicted"/>
<keyword evidence="5" id="KW-1015">Disulfide bond</keyword>
<keyword evidence="3" id="KW-0646">Protease inhibitor</keyword>
<sequence>MKRPNLAFQDECSDFPEPIKGQLPACTLQLDPVCGSDGVTYGNLCSFCAAKRSVHHRKCCFSSTLPACTREYFPVCGSDGVTYSNNCTFCAAKRSVYHRKCSFSSISEAFGTICPSEVWHTLH</sequence>
<protein>
    <recommendedName>
        <fullName evidence="6">Kazal-like domain-containing protein</fullName>
    </recommendedName>
</protein>
<dbReference type="GO" id="GO:0005576">
    <property type="term" value="C:extracellular region"/>
    <property type="evidence" value="ECO:0007669"/>
    <property type="project" value="UniProtKB-SubCell"/>
</dbReference>
<dbReference type="PROSITE" id="PS00282">
    <property type="entry name" value="KAZAL_1"/>
    <property type="match status" value="2"/>
</dbReference>
<dbReference type="Gene3D" id="3.30.60.30">
    <property type="match status" value="2"/>
</dbReference>
<evidence type="ECO:0000313" key="7">
    <source>
        <dbReference type="Ensembl" id="ENSVKKP00000018984.1"/>
    </source>
</evidence>
<dbReference type="InterPro" id="IPR002350">
    <property type="entry name" value="Kazal_dom"/>
</dbReference>
<dbReference type="OMA" id="PACTREY"/>
<keyword evidence="2" id="KW-0964">Secreted</keyword>
<evidence type="ECO:0000256" key="2">
    <source>
        <dbReference type="ARBA" id="ARBA00022525"/>
    </source>
</evidence>
<organism evidence="7 8">
    <name type="scientific">Varanus komodoensis</name>
    <name type="common">Komodo dragon</name>
    <dbReference type="NCBI Taxonomy" id="61221"/>
    <lineage>
        <taxon>Eukaryota</taxon>
        <taxon>Metazoa</taxon>
        <taxon>Chordata</taxon>
        <taxon>Craniata</taxon>
        <taxon>Vertebrata</taxon>
        <taxon>Euteleostomi</taxon>
        <taxon>Lepidosauria</taxon>
        <taxon>Squamata</taxon>
        <taxon>Bifurcata</taxon>
        <taxon>Unidentata</taxon>
        <taxon>Episquamata</taxon>
        <taxon>Toxicofera</taxon>
        <taxon>Anguimorpha</taxon>
        <taxon>Paleoanguimorpha</taxon>
        <taxon>Varanoidea</taxon>
        <taxon>Varanidae</taxon>
        <taxon>Varanus</taxon>
    </lineage>
</organism>
<dbReference type="InterPro" id="IPR036058">
    <property type="entry name" value="Kazal_dom_sf"/>
</dbReference>
<comment type="subcellular location">
    <subcellularLocation>
        <location evidence="1">Secreted</location>
    </subcellularLocation>
</comment>
<dbReference type="GO" id="GO:0004867">
    <property type="term" value="F:serine-type endopeptidase inhibitor activity"/>
    <property type="evidence" value="ECO:0007669"/>
    <property type="project" value="UniProtKB-KW"/>
</dbReference>
<dbReference type="AlphaFoldDB" id="A0A8D2LAC6"/>
<keyword evidence="4" id="KW-0722">Serine protease inhibitor</keyword>
<evidence type="ECO:0000256" key="1">
    <source>
        <dbReference type="ARBA" id="ARBA00004613"/>
    </source>
</evidence>